<comment type="caution">
    <text evidence="2">The sequence shown here is derived from an EMBL/GenBank/DDBJ whole genome shotgun (WGS) entry which is preliminary data.</text>
</comment>
<protein>
    <recommendedName>
        <fullName evidence="4">Secreted protein</fullName>
    </recommendedName>
</protein>
<proteinExistence type="predicted"/>
<evidence type="ECO:0000313" key="2">
    <source>
        <dbReference type="EMBL" id="MBA8927658.1"/>
    </source>
</evidence>
<organism evidence="2 3">
    <name type="scientific">Kutzneria viridogrisea</name>
    <dbReference type="NCBI Taxonomy" id="47990"/>
    <lineage>
        <taxon>Bacteria</taxon>
        <taxon>Bacillati</taxon>
        <taxon>Actinomycetota</taxon>
        <taxon>Actinomycetes</taxon>
        <taxon>Pseudonocardiales</taxon>
        <taxon>Pseudonocardiaceae</taxon>
        <taxon>Kutzneria</taxon>
    </lineage>
</organism>
<keyword evidence="3" id="KW-1185">Reference proteome</keyword>
<evidence type="ECO:0008006" key="4">
    <source>
        <dbReference type="Google" id="ProtNLM"/>
    </source>
</evidence>
<reference evidence="2 3" key="1">
    <citation type="submission" date="2020-08" db="EMBL/GenBank/DDBJ databases">
        <title>Genomic Encyclopedia of Archaeal and Bacterial Type Strains, Phase II (KMG-II): from individual species to whole genera.</title>
        <authorList>
            <person name="Goeker M."/>
        </authorList>
    </citation>
    <scope>NUCLEOTIDE SEQUENCE [LARGE SCALE GENOMIC DNA]</scope>
    <source>
        <strain evidence="2 3">DSM 43850</strain>
    </source>
</reference>
<name>A0ABR6BL76_9PSEU</name>
<feature type="chain" id="PRO_5046656886" description="Secreted protein" evidence="1">
    <location>
        <begin position="32"/>
        <end position="169"/>
    </location>
</feature>
<dbReference type="EMBL" id="JACJID010000003">
    <property type="protein sequence ID" value="MBA8927658.1"/>
    <property type="molecule type" value="Genomic_DNA"/>
</dbReference>
<feature type="signal peptide" evidence="1">
    <location>
        <begin position="1"/>
        <end position="31"/>
    </location>
</feature>
<dbReference type="RefSeq" id="WP_025355195.1">
    <property type="nucleotide sequence ID" value="NZ_BAAABQ010000056.1"/>
</dbReference>
<accession>A0ABR6BL76</accession>
<sequence>MNALSRGTRTLLVGGLLATSMVCAVQGTATAATDSLFRSDGYGPIYVGMSQESALATGKLTNGVNTEDCGSYRWVYGAADWVTISKTYGVYQVPAPKGTHTKEGVRVGTSAADLQGLYPAGSFGTRNNHAFFSTVTPQNARNRFDFGIADGKVTSLSVRSVEAYDCAAG</sequence>
<evidence type="ECO:0000256" key="1">
    <source>
        <dbReference type="SAM" id="SignalP"/>
    </source>
</evidence>
<gene>
    <name evidence="2" type="ORF">BC739_004864</name>
</gene>
<evidence type="ECO:0000313" key="3">
    <source>
        <dbReference type="Proteomes" id="UP000517916"/>
    </source>
</evidence>
<dbReference type="Proteomes" id="UP000517916">
    <property type="component" value="Unassembled WGS sequence"/>
</dbReference>
<keyword evidence="1" id="KW-0732">Signal</keyword>